<evidence type="ECO:0000313" key="7">
    <source>
        <dbReference type="EMBL" id="MDW8802845.1"/>
    </source>
</evidence>
<dbReference type="EMBL" id="JARUJP010000030">
    <property type="protein sequence ID" value="MDW8802845.1"/>
    <property type="molecule type" value="Genomic_DNA"/>
</dbReference>
<keyword evidence="5" id="KW-0411">Iron-sulfur</keyword>
<protein>
    <submittedName>
        <fullName evidence="7">4Fe-4S dicluster domain-containing protein</fullName>
    </submittedName>
</protein>
<sequence length="191" mass="20900">MNSFVVADPNKCIGCRTCEVACVVAHSEKNIFISESSEIEFYPRLTVVKTAQVAVPIQCRQCEDAPCANVCPNGSIVNKDGLVYINKNTCVGCKTCVVACPLGAIELVSEYNNGEKVLQPVLKVIDSGKLCFKERMVANKCDLCVGRENGPACMEICPTDAFHIVKSTDIKDSTKEKRKRRAKELTNMSSK</sequence>
<dbReference type="Proteomes" id="UP001281656">
    <property type="component" value="Unassembled WGS sequence"/>
</dbReference>
<evidence type="ECO:0000256" key="5">
    <source>
        <dbReference type="ARBA" id="ARBA00023014"/>
    </source>
</evidence>
<evidence type="ECO:0000256" key="2">
    <source>
        <dbReference type="ARBA" id="ARBA00022723"/>
    </source>
</evidence>
<feature type="domain" description="4Fe-4S ferredoxin-type" evidence="6">
    <location>
        <begin position="3"/>
        <end position="22"/>
    </location>
</feature>
<dbReference type="PROSITE" id="PS00198">
    <property type="entry name" value="4FE4S_FER_1"/>
    <property type="match status" value="1"/>
</dbReference>
<dbReference type="Gene3D" id="3.30.70.20">
    <property type="match status" value="2"/>
</dbReference>
<dbReference type="SUPFAM" id="SSF54862">
    <property type="entry name" value="4Fe-4S ferredoxins"/>
    <property type="match status" value="1"/>
</dbReference>
<dbReference type="PROSITE" id="PS51379">
    <property type="entry name" value="4FE4S_FER_2"/>
    <property type="match status" value="3"/>
</dbReference>
<keyword evidence="1" id="KW-0004">4Fe-4S</keyword>
<name>A0ABU4JXG2_9CLOT</name>
<keyword evidence="2" id="KW-0479">Metal-binding</keyword>
<evidence type="ECO:0000259" key="6">
    <source>
        <dbReference type="PROSITE" id="PS51379"/>
    </source>
</evidence>
<proteinExistence type="predicted"/>
<evidence type="ECO:0000256" key="1">
    <source>
        <dbReference type="ARBA" id="ARBA00022485"/>
    </source>
</evidence>
<keyword evidence="3" id="KW-0677">Repeat</keyword>
<dbReference type="InterPro" id="IPR017900">
    <property type="entry name" value="4Fe4S_Fe_S_CS"/>
</dbReference>
<feature type="domain" description="4Fe-4S ferredoxin-type" evidence="6">
    <location>
        <begin position="134"/>
        <end position="167"/>
    </location>
</feature>
<comment type="caution">
    <text evidence="7">The sequence shown here is derived from an EMBL/GenBank/DDBJ whole genome shotgun (WGS) entry which is preliminary data.</text>
</comment>
<reference evidence="7 8" key="1">
    <citation type="submission" date="2023-04" db="EMBL/GenBank/DDBJ databases">
        <title>Clostridium tannerae sp. nov., isolated from the fecal material of an alpaca.</title>
        <authorList>
            <person name="Miller S."/>
            <person name="Hendry M."/>
            <person name="King J."/>
            <person name="Sankaranarayanan K."/>
            <person name="Lawson P.A."/>
        </authorList>
    </citation>
    <scope>NUCLEOTIDE SEQUENCE [LARGE SCALE GENOMIC DNA]</scope>
    <source>
        <strain evidence="7 8">A1-XYC3</strain>
    </source>
</reference>
<dbReference type="CDD" id="cd10554">
    <property type="entry name" value="HycB_like"/>
    <property type="match status" value="1"/>
</dbReference>
<organism evidence="7 8">
    <name type="scientific">Clostridium tanneri</name>
    <dbReference type="NCBI Taxonomy" id="3037988"/>
    <lineage>
        <taxon>Bacteria</taxon>
        <taxon>Bacillati</taxon>
        <taxon>Bacillota</taxon>
        <taxon>Clostridia</taxon>
        <taxon>Eubacteriales</taxon>
        <taxon>Clostridiaceae</taxon>
        <taxon>Clostridium</taxon>
    </lineage>
</organism>
<dbReference type="InterPro" id="IPR017896">
    <property type="entry name" value="4Fe4S_Fe-S-bd"/>
</dbReference>
<evidence type="ECO:0000313" key="8">
    <source>
        <dbReference type="Proteomes" id="UP001281656"/>
    </source>
</evidence>
<dbReference type="InterPro" id="IPR050294">
    <property type="entry name" value="RnfB_subfamily"/>
</dbReference>
<keyword evidence="4" id="KW-0408">Iron</keyword>
<accession>A0ABU4JXG2</accession>
<gene>
    <name evidence="7" type="ORF">P8V03_17000</name>
</gene>
<dbReference type="PANTHER" id="PTHR42859:SF17">
    <property type="entry name" value="ELECTRON TRANSPORT PROTEIN HYDN-RELATED"/>
    <property type="match status" value="1"/>
</dbReference>
<dbReference type="RefSeq" id="WP_318799078.1">
    <property type="nucleotide sequence ID" value="NZ_JARUJP010000030.1"/>
</dbReference>
<dbReference type="Pfam" id="PF13247">
    <property type="entry name" value="Fer4_11"/>
    <property type="match status" value="1"/>
</dbReference>
<evidence type="ECO:0000256" key="4">
    <source>
        <dbReference type="ARBA" id="ARBA00023004"/>
    </source>
</evidence>
<dbReference type="Pfam" id="PF12800">
    <property type="entry name" value="Fer4_4"/>
    <property type="match status" value="1"/>
</dbReference>
<evidence type="ECO:0000256" key="3">
    <source>
        <dbReference type="ARBA" id="ARBA00022737"/>
    </source>
</evidence>
<keyword evidence="8" id="KW-1185">Reference proteome</keyword>
<dbReference type="PANTHER" id="PTHR42859">
    <property type="entry name" value="OXIDOREDUCTASE"/>
    <property type="match status" value="1"/>
</dbReference>
<feature type="domain" description="4Fe-4S ferredoxin-type" evidence="6">
    <location>
        <begin position="81"/>
        <end position="110"/>
    </location>
</feature>